<dbReference type="InterPro" id="IPR005226">
    <property type="entry name" value="UPF0014_fam"/>
</dbReference>
<keyword evidence="5 6" id="KW-0472">Membrane</keyword>
<feature type="transmembrane region" description="Helical" evidence="6">
    <location>
        <begin position="39"/>
        <end position="61"/>
    </location>
</feature>
<dbReference type="PANTHER" id="PTHR30028:SF0">
    <property type="entry name" value="PROTEIN ALUMINUM SENSITIVE 3"/>
    <property type="match status" value="1"/>
</dbReference>
<dbReference type="OrthoDB" id="9791807at2"/>
<keyword evidence="4 6" id="KW-1133">Transmembrane helix</keyword>
<comment type="subcellular location">
    <subcellularLocation>
        <location evidence="1">Membrane</location>
        <topology evidence="1">Multi-pass membrane protein</topology>
    </subcellularLocation>
</comment>
<name>A6DS88_9BACT</name>
<accession>A6DS88</accession>
<proteinExistence type="inferred from homology"/>
<dbReference type="EMBL" id="ABCK01000028">
    <property type="protein sequence ID" value="EDM25548.1"/>
    <property type="molecule type" value="Genomic_DNA"/>
</dbReference>
<gene>
    <name evidence="7" type="ORF">LNTAR_23804</name>
</gene>
<feature type="transmembrane region" description="Helical" evidence="6">
    <location>
        <begin position="196"/>
        <end position="214"/>
    </location>
</feature>
<evidence type="ECO:0000313" key="8">
    <source>
        <dbReference type="Proteomes" id="UP000004947"/>
    </source>
</evidence>
<protein>
    <recommendedName>
        <fullName evidence="9">Iron export ABC transporter permease subunit FetB</fullName>
    </recommendedName>
</protein>
<dbReference type="eggNOG" id="COG0390">
    <property type="taxonomic scope" value="Bacteria"/>
</dbReference>
<dbReference type="RefSeq" id="WP_007280703.1">
    <property type="nucleotide sequence ID" value="NZ_ABCK01000028.1"/>
</dbReference>
<feature type="transmembrane region" description="Helical" evidence="6">
    <location>
        <begin position="96"/>
        <end position="117"/>
    </location>
</feature>
<evidence type="ECO:0000256" key="4">
    <source>
        <dbReference type="ARBA" id="ARBA00022989"/>
    </source>
</evidence>
<evidence type="ECO:0000256" key="2">
    <source>
        <dbReference type="ARBA" id="ARBA00005268"/>
    </source>
</evidence>
<dbReference type="PANTHER" id="PTHR30028">
    <property type="entry name" value="UPF0014 INNER MEMBRANE PROTEIN YBBM-RELATED"/>
    <property type="match status" value="1"/>
</dbReference>
<feature type="transmembrane region" description="Helical" evidence="6">
    <location>
        <begin position="67"/>
        <end position="84"/>
    </location>
</feature>
<keyword evidence="3 6" id="KW-0812">Transmembrane</keyword>
<dbReference type="Pfam" id="PF03649">
    <property type="entry name" value="UPF0014"/>
    <property type="match status" value="1"/>
</dbReference>
<comment type="similarity">
    <text evidence="2">Belongs to the UPF0014 family.</text>
</comment>
<evidence type="ECO:0000256" key="3">
    <source>
        <dbReference type="ARBA" id="ARBA00022692"/>
    </source>
</evidence>
<comment type="caution">
    <text evidence="7">The sequence shown here is derived from an EMBL/GenBank/DDBJ whole genome shotgun (WGS) entry which is preliminary data.</text>
</comment>
<evidence type="ECO:0000256" key="1">
    <source>
        <dbReference type="ARBA" id="ARBA00004141"/>
    </source>
</evidence>
<feature type="transmembrane region" description="Helical" evidence="6">
    <location>
        <begin position="226"/>
        <end position="245"/>
    </location>
</feature>
<reference evidence="7 8" key="1">
    <citation type="journal article" date="2010" name="J. Bacteriol.">
        <title>Genome sequence of Lentisphaera araneosa HTCC2155T, the type species of the order Lentisphaerales in the phylum Lentisphaerae.</title>
        <authorList>
            <person name="Thrash J.C."/>
            <person name="Cho J.C."/>
            <person name="Vergin K.L."/>
            <person name="Morris R.M."/>
            <person name="Giovannoni S.J."/>
        </authorList>
    </citation>
    <scope>NUCLEOTIDE SEQUENCE [LARGE SCALE GENOMIC DNA]</scope>
    <source>
        <strain evidence="7 8">HTCC2155</strain>
    </source>
</reference>
<feature type="transmembrane region" description="Helical" evidence="6">
    <location>
        <begin position="6"/>
        <end position="27"/>
    </location>
</feature>
<sequence>MNLLLALHISNLQLLSFSLFVLLTAFVSYRLKLGLEKSLLIGSLRTYVQLLAMGFALVYIFRYPNPVISLAVYIWMIFWAARIISNRIENPPFPLFKIIFVTMLVSYLALNIISLGVFLRADSWYAPEIFITIGGMIVGNSMNAVAVSLDRFFADLKNRREELEQNLLFGMKIKDAMNDLVRDAIKAGMSPSINNLAGVGLVFIPGMMTGQILGGEDPLNAAKYQIMIMLIICVSTALGSMLVVSQVAKKCFNKRGQVKF</sequence>
<evidence type="ECO:0000256" key="6">
    <source>
        <dbReference type="SAM" id="Phobius"/>
    </source>
</evidence>
<feature type="transmembrane region" description="Helical" evidence="6">
    <location>
        <begin position="129"/>
        <end position="149"/>
    </location>
</feature>
<evidence type="ECO:0000256" key="5">
    <source>
        <dbReference type="ARBA" id="ARBA00023136"/>
    </source>
</evidence>
<dbReference type="STRING" id="313628.LNTAR_23804"/>
<evidence type="ECO:0000313" key="7">
    <source>
        <dbReference type="EMBL" id="EDM25548.1"/>
    </source>
</evidence>
<organism evidence="7 8">
    <name type="scientific">Lentisphaera araneosa HTCC2155</name>
    <dbReference type="NCBI Taxonomy" id="313628"/>
    <lineage>
        <taxon>Bacteria</taxon>
        <taxon>Pseudomonadati</taxon>
        <taxon>Lentisphaerota</taxon>
        <taxon>Lentisphaeria</taxon>
        <taxon>Lentisphaerales</taxon>
        <taxon>Lentisphaeraceae</taxon>
        <taxon>Lentisphaera</taxon>
    </lineage>
</organism>
<dbReference type="AlphaFoldDB" id="A6DS88"/>
<dbReference type="Proteomes" id="UP000004947">
    <property type="component" value="Unassembled WGS sequence"/>
</dbReference>
<evidence type="ECO:0008006" key="9">
    <source>
        <dbReference type="Google" id="ProtNLM"/>
    </source>
</evidence>
<dbReference type="GO" id="GO:0005886">
    <property type="term" value="C:plasma membrane"/>
    <property type="evidence" value="ECO:0007669"/>
    <property type="project" value="TreeGrafter"/>
</dbReference>
<keyword evidence="8" id="KW-1185">Reference proteome</keyword>